<feature type="non-terminal residue" evidence="6">
    <location>
        <position position="1"/>
    </location>
</feature>
<keyword evidence="2 4" id="KW-0863">Zinc-finger</keyword>
<dbReference type="InterPro" id="IPR013083">
    <property type="entry name" value="Znf_RING/FYVE/PHD"/>
</dbReference>
<dbReference type="GO" id="GO:0006511">
    <property type="term" value="P:ubiquitin-dependent protein catabolic process"/>
    <property type="evidence" value="ECO:0007669"/>
    <property type="project" value="TreeGrafter"/>
</dbReference>
<dbReference type="PANTHER" id="PTHR45931">
    <property type="entry name" value="SI:CH211-59O9.10"/>
    <property type="match status" value="1"/>
</dbReference>
<keyword evidence="3" id="KW-0862">Zinc</keyword>
<gene>
    <name evidence="6" type="ORF">MKW94_009159</name>
</gene>
<dbReference type="SUPFAM" id="SSF57850">
    <property type="entry name" value="RING/U-box"/>
    <property type="match status" value="1"/>
</dbReference>
<evidence type="ECO:0000259" key="5">
    <source>
        <dbReference type="PROSITE" id="PS50089"/>
    </source>
</evidence>
<dbReference type="Pfam" id="PF13639">
    <property type="entry name" value="zf-RING_2"/>
    <property type="match status" value="1"/>
</dbReference>
<evidence type="ECO:0000256" key="4">
    <source>
        <dbReference type="PROSITE-ProRule" id="PRU00175"/>
    </source>
</evidence>
<dbReference type="InterPro" id="IPR051834">
    <property type="entry name" value="RING_finger_E3_ligase"/>
</dbReference>
<feature type="domain" description="RING-type" evidence="5">
    <location>
        <begin position="2"/>
        <end position="43"/>
    </location>
</feature>
<dbReference type="GO" id="GO:0005634">
    <property type="term" value="C:nucleus"/>
    <property type="evidence" value="ECO:0007669"/>
    <property type="project" value="TreeGrafter"/>
</dbReference>
<dbReference type="InterPro" id="IPR011016">
    <property type="entry name" value="Znf_RING-CH"/>
</dbReference>
<evidence type="ECO:0000256" key="1">
    <source>
        <dbReference type="ARBA" id="ARBA00022723"/>
    </source>
</evidence>
<organism evidence="6 7">
    <name type="scientific">Papaver nudicaule</name>
    <name type="common">Iceland poppy</name>
    <dbReference type="NCBI Taxonomy" id="74823"/>
    <lineage>
        <taxon>Eukaryota</taxon>
        <taxon>Viridiplantae</taxon>
        <taxon>Streptophyta</taxon>
        <taxon>Embryophyta</taxon>
        <taxon>Tracheophyta</taxon>
        <taxon>Spermatophyta</taxon>
        <taxon>Magnoliopsida</taxon>
        <taxon>Ranunculales</taxon>
        <taxon>Papaveraceae</taxon>
        <taxon>Papaveroideae</taxon>
        <taxon>Papaver</taxon>
    </lineage>
</organism>
<keyword evidence="1" id="KW-0479">Metal-binding</keyword>
<dbReference type="Gene3D" id="3.30.40.10">
    <property type="entry name" value="Zinc/RING finger domain, C3HC4 (zinc finger)"/>
    <property type="match status" value="1"/>
</dbReference>
<dbReference type="GO" id="GO:0061630">
    <property type="term" value="F:ubiquitin protein ligase activity"/>
    <property type="evidence" value="ECO:0007669"/>
    <property type="project" value="TreeGrafter"/>
</dbReference>
<reference evidence="6" key="1">
    <citation type="submission" date="2022-03" db="EMBL/GenBank/DDBJ databases">
        <title>A functionally conserved STORR gene fusion in Papaver species that diverged 16.8 million years ago.</title>
        <authorList>
            <person name="Catania T."/>
        </authorList>
    </citation>
    <scope>NUCLEOTIDE SEQUENCE</scope>
    <source>
        <strain evidence="6">S-191538</strain>
    </source>
</reference>
<dbReference type="Proteomes" id="UP001177140">
    <property type="component" value="Unassembled WGS sequence"/>
</dbReference>
<comment type="caution">
    <text evidence="6">The sequence shown here is derived from an EMBL/GenBank/DDBJ whole genome shotgun (WGS) entry which is preliminary data.</text>
</comment>
<dbReference type="GO" id="GO:0008270">
    <property type="term" value="F:zinc ion binding"/>
    <property type="evidence" value="ECO:0007669"/>
    <property type="project" value="UniProtKB-KW"/>
</dbReference>
<sequence length="62" mass="7107">ECSICLANYTDNEELRELPCAHFFHVDCVDKWLKENVSCPLCKCDIRQTSGNLHTSTVNPHQ</sequence>
<name>A0AA41V4E0_PAPNU</name>
<evidence type="ECO:0000256" key="3">
    <source>
        <dbReference type="ARBA" id="ARBA00022833"/>
    </source>
</evidence>
<proteinExistence type="predicted"/>
<dbReference type="PANTHER" id="PTHR45931:SF3">
    <property type="entry name" value="RING ZINC FINGER-CONTAINING PROTEIN"/>
    <property type="match status" value="1"/>
</dbReference>
<keyword evidence="7" id="KW-1185">Reference proteome</keyword>
<evidence type="ECO:0000313" key="7">
    <source>
        <dbReference type="Proteomes" id="UP001177140"/>
    </source>
</evidence>
<dbReference type="EMBL" id="JAJJMA010100619">
    <property type="protein sequence ID" value="MCL7030366.1"/>
    <property type="molecule type" value="Genomic_DNA"/>
</dbReference>
<protein>
    <recommendedName>
        <fullName evidence="5">RING-type domain-containing protein</fullName>
    </recommendedName>
</protein>
<evidence type="ECO:0000313" key="6">
    <source>
        <dbReference type="EMBL" id="MCL7030366.1"/>
    </source>
</evidence>
<evidence type="ECO:0000256" key="2">
    <source>
        <dbReference type="ARBA" id="ARBA00022771"/>
    </source>
</evidence>
<dbReference type="SMART" id="SM00744">
    <property type="entry name" value="RINGv"/>
    <property type="match status" value="1"/>
</dbReference>
<dbReference type="InterPro" id="IPR001841">
    <property type="entry name" value="Znf_RING"/>
</dbReference>
<accession>A0AA41V4E0</accession>
<dbReference type="SMART" id="SM00184">
    <property type="entry name" value="RING"/>
    <property type="match status" value="1"/>
</dbReference>
<dbReference type="AlphaFoldDB" id="A0AA41V4E0"/>
<dbReference type="PROSITE" id="PS50089">
    <property type="entry name" value="ZF_RING_2"/>
    <property type="match status" value="1"/>
</dbReference>